<evidence type="ECO:0000313" key="1">
    <source>
        <dbReference type="EMBL" id="ACY17910.1"/>
    </source>
</evidence>
<dbReference type="AlphaFoldDB" id="D0LYP4"/>
<dbReference type="STRING" id="502025.Hoch_5426"/>
<proteinExistence type="predicted"/>
<dbReference type="KEGG" id="hoh:Hoch_5426"/>
<dbReference type="EMBL" id="CP001804">
    <property type="protein sequence ID" value="ACY17910.1"/>
    <property type="molecule type" value="Genomic_DNA"/>
</dbReference>
<accession>D0LYP4</accession>
<evidence type="ECO:0000313" key="2">
    <source>
        <dbReference type="Proteomes" id="UP000001880"/>
    </source>
</evidence>
<dbReference type="OrthoDB" id="747120at2"/>
<dbReference type="PROSITE" id="PS51257">
    <property type="entry name" value="PROKAR_LIPOPROTEIN"/>
    <property type="match status" value="1"/>
</dbReference>
<dbReference type="eggNOG" id="ENOG502ZQ5N">
    <property type="taxonomic scope" value="Bacteria"/>
</dbReference>
<protein>
    <recommendedName>
        <fullName evidence="3">Lipoprotein</fullName>
    </recommendedName>
</protein>
<sequence>MRYESALAATLLASIFAYGCGDDDAPGDPVDAAPMVDAEPTVDAGADAAVEPGVDELYQAAVDDAEVVEASEIYDGLVAINDENMDLVRDDQDRVLVATWTSFEGYDGEVGNDSYTLAVEVWVTVVPEVQEFCRDSGLQGDDLSLRLEQLLGLPPEDGKNRVVQLWVPPEALFRPSPDPEVDDSVAELDFPQNTAQAHIDWIENLRMSSYGDGGYPWTQLGYTYDWNPDTPEIGLSEFVITQGSTVGVESVTMNDAYCQPE</sequence>
<dbReference type="RefSeq" id="WP_012830502.1">
    <property type="nucleotide sequence ID" value="NC_013440.1"/>
</dbReference>
<evidence type="ECO:0008006" key="3">
    <source>
        <dbReference type="Google" id="ProtNLM"/>
    </source>
</evidence>
<gene>
    <name evidence="1" type="ordered locus">Hoch_5426</name>
</gene>
<dbReference type="Proteomes" id="UP000001880">
    <property type="component" value="Chromosome"/>
</dbReference>
<name>D0LYP4_HALO1</name>
<keyword evidence="2" id="KW-1185">Reference proteome</keyword>
<dbReference type="HOGENOM" id="CLU_079027_0_0_7"/>
<reference evidence="1 2" key="1">
    <citation type="journal article" date="2010" name="Stand. Genomic Sci.">
        <title>Complete genome sequence of Haliangium ochraceum type strain (SMP-2).</title>
        <authorList>
            <consortium name="US DOE Joint Genome Institute (JGI-PGF)"/>
            <person name="Ivanova N."/>
            <person name="Daum C."/>
            <person name="Lang E."/>
            <person name="Abt B."/>
            <person name="Kopitz M."/>
            <person name="Saunders E."/>
            <person name="Lapidus A."/>
            <person name="Lucas S."/>
            <person name="Glavina Del Rio T."/>
            <person name="Nolan M."/>
            <person name="Tice H."/>
            <person name="Copeland A."/>
            <person name="Cheng J.F."/>
            <person name="Chen F."/>
            <person name="Bruce D."/>
            <person name="Goodwin L."/>
            <person name="Pitluck S."/>
            <person name="Mavromatis K."/>
            <person name="Pati A."/>
            <person name="Mikhailova N."/>
            <person name="Chen A."/>
            <person name="Palaniappan K."/>
            <person name="Land M."/>
            <person name="Hauser L."/>
            <person name="Chang Y.J."/>
            <person name="Jeffries C.D."/>
            <person name="Detter J.C."/>
            <person name="Brettin T."/>
            <person name="Rohde M."/>
            <person name="Goker M."/>
            <person name="Bristow J."/>
            <person name="Markowitz V."/>
            <person name="Eisen J.A."/>
            <person name="Hugenholtz P."/>
            <person name="Kyrpides N.C."/>
            <person name="Klenk H.P."/>
        </authorList>
    </citation>
    <scope>NUCLEOTIDE SEQUENCE [LARGE SCALE GENOMIC DNA]</scope>
    <source>
        <strain evidence="2">DSM 14365 / CIP 107738 / JCM 11303 / AJ 13395 / SMP-2</strain>
    </source>
</reference>
<organism evidence="1 2">
    <name type="scientific">Haliangium ochraceum (strain DSM 14365 / JCM 11303 / SMP-2)</name>
    <dbReference type="NCBI Taxonomy" id="502025"/>
    <lineage>
        <taxon>Bacteria</taxon>
        <taxon>Pseudomonadati</taxon>
        <taxon>Myxococcota</taxon>
        <taxon>Polyangia</taxon>
        <taxon>Haliangiales</taxon>
        <taxon>Kofleriaceae</taxon>
        <taxon>Haliangium</taxon>
    </lineage>
</organism>